<sequence length="170" mass="19702">MDITNASSSVPNSSEKIDENEKTMDDSYDEKIKAPYVGLFFDSIDEAKNYYEEYGRQNGFCVRRRSSNKTKIGVDEVTSVKFVCSREGMLCRHLLKIFDRLDVDKIPQHFILRRWTKGANKFRSIDEQAEQSSQDCSTTFRLSHLCRKATQMCCIASEHPNLYKKSFGRN</sequence>
<proteinExistence type="inferred from homology"/>
<dbReference type="PANTHER" id="PTHR31669:SF302">
    <property type="entry name" value="PROTEIN FAR1-RELATED SEQUENCE"/>
    <property type="match status" value="1"/>
</dbReference>
<evidence type="ECO:0000313" key="4">
    <source>
        <dbReference type="Proteomes" id="UP000554482"/>
    </source>
</evidence>
<evidence type="ECO:0000256" key="1">
    <source>
        <dbReference type="RuleBase" id="RU367018"/>
    </source>
</evidence>
<feature type="compositionally biased region" description="Basic and acidic residues" evidence="2">
    <location>
        <begin position="15"/>
        <end position="24"/>
    </location>
</feature>
<dbReference type="GO" id="GO:0005634">
    <property type="term" value="C:nucleus"/>
    <property type="evidence" value="ECO:0007669"/>
    <property type="project" value="UniProtKB-SubCell"/>
</dbReference>
<reference evidence="3 4" key="1">
    <citation type="submission" date="2020-06" db="EMBL/GenBank/DDBJ databases">
        <title>Transcriptomic and genomic resources for Thalictrum thalictroides and T. hernandezii: Facilitating candidate gene discovery in an emerging model plant lineage.</title>
        <authorList>
            <person name="Arias T."/>
            <person name="Riano-Pachon D.M."/>
            <person name="Di Stilio V.S."/>
        </authorList>
    </citation>
    <scope>NUCLEOTIDE SEQUENCE [LARGE SCALE GENOMIC DNA]</scope>
    <source>
        <strain evidence="4">cv. WT478/WT964</strain>
        <tissue evidence="3">Leaves</tissue>
    </source>
</reference>
<keyword evidence="1" id="KW-0479">Metal-binding</keyword>
<name>A0A7J6VG03_THATH</name>
<dbReference type="EMBL" id="JABWDY010032631">
    <property type="protein sequence ID" value="KAF5184044.1"/>
    <property type="molecule type" value="Genomic_DNA"/>
</dbReference>
<dbReference type="PANTHER" id="PTHR31669">
    <property type="entry name" value="PROTEIN FAR1-RELATED SEQUENCE 10-RELATED"/>
    <property type="match status" value="1"/>
</dbReference>
<keyword evidence="1" id="KW-0862">Zinc</keyword>
<comment type="similarity">
    <text evidence="1">Belongs to the FHY3/FAR1 family.</text>
</comment>
<organism evidence="3 4">
    <name type="scientific">Thalictrum thalictroides</name>
    <name type="common">Rue-anemone</name>
    <name type="synonym">Anemone thalictroides</name>
    <dbReference type="NCBI Taxonomy" id="46969"/>
    <lineage>
        <taxon>Eukaryota</taxon>
        <taxon>Viridiplantae</taxon>
        <taxon>Streptophyta</taxon>
        <taxon>Embryophyta</taxon>
        <taxon>Tracheophyta</taxon>
        <taxon>Spermatophyta</taxon>
        <taxon>Magnoliopsida</taxon>
        <taxon>Ranunculales</taxon>
        <taxon>Ranunculaceae</taxon>
        <taxon>Thalictroideae</taxon>
        <taxon>Thalictrum</taxon>
    </lineage>
</organism>
<evidence type="ECO:0000256" key="2">
    <source>
        <dbReference type="SAM" id="MobiDB-lite"/>
    </source>
</evidence>
<dbReference type="OrthoDB" id="1662481at2759"/>
<comment type="caution">
    <text evidence="3">The sequence shown here is derived from an EMBL/GenBank/DDBJ whole genome shotgun (WGS) entry which is preliminary data.</text>
</comment>
<keyword evidence="1" id="KW-0539">Nucleus</keyword>
<dbReference type="Proteomes" id="UP000554482">
    <property type="component" value="Unassembled WGS sequence"/>
</dbReference>
<gene>
    <name evidence="3" type="ORF">FRX31_026369</name>
</gene>
<dbReference type="GO" id="GO:0006355">
    <property type="term" value="P:regulation of DNA-templated transcription"/>
    <property type="evidence" value="ECO:0007669"/>
    <property type="project" value="UniProtKB-UniRule"/>
</dbReference>
<feature type="compositionally biased region" description="Polar residues" evidence="2">
    <location>
        <begin position="1"/>
        <end position="14"/>
    </location>
</feature>
<dbReference type="GO" id="GO:0008270">
    <property type="term" value="F:zinc ion binding"/>
    <property type="evidence" value="ECO:0007669"/>
    <property type="project" value="UniProtKB-UniRule"/>
</dbReference>
<comment type="subcellular location">
    <subcellularLocation>
        <location evidence="1">Nucleus</location>
    </subcellularLocation>
</comment>
<comment type="function">
    <text evidence="1">Putative transcription activator involved in regulating light control of development.</text>
</comment>
<keyword evidence="1" id="KW-0863">Zinc-finger</keyword>
<keyword evidence="4" id="KW-1185">Reference proteome</keyword>
<evidence type="ECO:0000313" key="3">
    <source>
        <dbReference type="EMBL" id="KAF5184044.1"/>
    </source>
</evidence>
<protein>
    <recommendedName>
        <fullName evidence="1">Protein FAR1-RELATED SEQUENCE</fullName>
    </recommendedName>
</protein>
<dbReference type="AlphaFoldDB" id="A0A7J6VG03"/>
<dbReference type="InterPro" id="IPR031052">
    <property type="entry name" value="FHY3/FAR1"/>
</dbReference>
<feature type="region of interest" description="Disordered" evidence="2">
    <location>
        <begin position="1"/>
        <end position="24"/>
    </location>
</feature>
<accession>A0A7J6VG03</accession>